<keyword evidence="1" id="KW-0812">Transmembrane</keyword>
<feature type="transmembrane region" description="Helical" evidence="1">
    <location>
        <begin position="44"/>
        <end position="63"/>
    </location>
</feature>
<dbReference type="AlphaFoldDB" id="A0A9X0WDA7"/>
<feature type="transmembrane region" description="Helical" evidence="1">
    <location>
        <begin position="386"/>
        <end position="409"/>
    </location>
</feature>
<dbReference type="EMBL" id="NRRY01000067">
    <property type="protein sequence ID" value="MBK1621296.1"/>
    <property type="molecule type" value="Genomic_DNA"/>
</dbReference>
<sequence length="438" mass="46191">MTNLISGEEHRILVELAVALAIGLLFGLERGWHGEQDGDHKKPAGVRTFGLIGLLGGVGGVIAQALSPIVLGFLFLALAVVALGSYLFHVRETDAIGSTTLIAELLAFALAALSTLGHQAEAASAAVISTLLLGYKPQLHRWLARLEQAELQATLKLLLITVVLLPVLPDQGYGPDQALNPYELWWLVVLIATISYVGYFAIKVFGANAGVALTGLLAGLASSTALTLQMARIARHQHTDQRTNQHTDQRTQANLIATGILIANTTLFPRILVIFTLLKPSLALALAPPLIGMTLLTLLPTLAFWLRRGAPLEAGALQVSNPLALGQALRFGLLLAVVMLVARISAEIFGSAGLLGVAAVSGVADLNAITLSIARMELEQIGQRTALIAILIALTTNALFKTLLCATIAGPRLAWRIGLSLSAALLVGFAMVLFGVQL</sequence>
<dbReference type="Pfam" id="PF02308">
    <property type="entry name" value="MgtC"/>
    <property type="match status" value="1"/>
</dbReference>
<evidence type="ECO:0000256" key="1">
    <source>
        <dbReference type="SAM" id="Phobius"/>
    </source>
</evidence>
<evidence type="ECO:0000259" key="3">
    <source>
        <dbReference type="Pfam" id="PF13194"/>
    </source>
</evidence>
<evidence type="ECO:0000313" key="4">
    <source>
        <dbReference type="EMBL" id="MBK1621296.1"/>
    </source>
</evidence>
<proteinExistence type="predicted"/>
<feature type="transmembrane region" description="Helical" evidence="1">
    <location>
        <begin position="184"/>
        <end position="205"/>
    </location>
</feature>
<evidence type="ECO:0000313" key="5">
    <source>
        <dbReference type="Proteomes" id="UP001138768"/>
    </source>
</evidence>
<name>A0A9X0WDA7_9GAMM</name>
<feature type="transmembrane region" description="Helical" evidence="1">
    <location>
        <begin position="95"/>
        <end position="113"/>
    </location>
</feature>
<evidence type="ECO:0008006" key="6">
    <source>
        <dbReference type="Google" id="ProtNLM"/>
    </source>
</evidence>
<feature type="transmembrane region" description="Helical" evidence="1">
    <location>
        <begin position="327"/>
        <end position="346"/>
    </location>
</feature>
<comment type="caution">
    <text evidence="4">The sequence shown here is derived from an EMBL/GenBank/DDBJ whole genome shotgun (WGS) entry which is preliminary data.</text>
</comment>
<keyword evidence="1" id="KW-1133">Transmembrane helix</keyword>
<dbReference type="PANTHER" id="PTHR39084:SF1">
    <property type="entry name" value="DUF4010 DOMAIN-CONTAINING PROTEIN"/>
    <property type="match status" value="1"/>
</dbReference>
<evidence type="ECO:0000259" key="2">
    <source>
        <dbReference type="Pfam" id="PF02308"/>
    </source>
</evidence>
<accession>A0A9X0WDA7</accession>
<feature type="transmembrane region" description="Helical" evidence="1">
    <location>
        <begin position="12"/>
        <end position="32"/>
    </location>
</feature>
<feature type="transmembrane region" description="Helical" evidence="1">
    <location>
        <begin position="255"/>
        <end position="278"/>
    </location>
</feature>
<dbReference type="InterPro" id="IPR025105">
    <property type="entry name" value="DUF4010"/>
</dbReference>
<feature type="transmembrane region" description="Helical" evidence="1">
    <location>
        <begin position="352"/>
        <end position="374"/>
    </location>
</feature>
<keyword evidence="5" id="KW-1185">Reference proteome</keyword>
<organism evidence="4 5">
    <name type="scientific">Lamprobacter modestohalophilus</name>
    <dbReference type="NCBI Taxonomy" id="1064514"/>
    <lineage>
        <taxon>Bacteria</taxon>
        <taxon>Pseudomonadati</taxon>
        <taxon>Pseudomonadota</taxon>
        <taxon>Gammaproteobacteria</taxon>
        <taxon>Chromatiales</taxon>
        <taxon>Chromatiaceae</taxon>
        <taxon>Lamprobacter</taxon>
    </lineage>
</organism>
<protein>
    <recommendedName>
        <fullName evidence="6">DUF4010 domain-containing protein</fullName>
    </recommendedName>
</protein>
<feature type="transmembrane region" description="Helical" evidence="1">
    <location>
        <begin position="211"/>
        <end position="234"/>
    </location>
</feature>
<dbReference type="RefSeq" id="WP_200249948.1">
    <property type="nucleotide sequence ID" value="NZ_NRRY01000067.1"/>
</dbReference>
<feature type="transmembrane region" description="Helical" evidence="1">
    <location>
        <begin position="69"/>
        <end position="88"/>
    </location>
</feature>
<dbReference type="InterPro" id="IPR049177">
    <property type="entry name" value="MgtC_SapB_SrpB_YhiD_N"/>
</dbReference>
<feature type="transmembrane region" description="Helical" evidence="1">
    <location>
        <begin position="284"/>
        <end position="306"/>
    </location>
</feature>
<reference evidence="4 5" key="1">
    <citation type="journal article" date="2020" name="Microorganisms">
        <title>Osmotic Adaptation and Compatible Solute Biosynthesis of Phototrophic Bacteria as Revealed from Genome Analyses.</title>
        <authorList>
            <person name="Imhoff J.F."/>
            <person name="Rahn T."/>
            <person name="Kunzel S."/>
            <person name="Keller A."/>
            <person name="Neulinger S.C."/>
        </authorList>
    </citation>
    <scope>NUCLEOTIDE SEQUENCE [LARGE SCALE GENOMIC DNA]</scope>
    <source>
        <strain evidence="4 5">DSM 25653</strain>
    </source>
</reference>
<dbReference type="Proteomes" id="UP001138768">
    <property type="component" value="Unassembled WGS sequence"/>
</dbReference>
<dbReference type="Pfam" id="PF13194">
    <property type="entry name" value="DUF4010"/>
    <property type="match status" value="1"/>
</dbReference>
<feature type="domain" description="DUF4010" evidence="3">
    <location>
        <begin position="189"/>
        <end position="408"/>
    </location>
</feature>
<gene>
    <name evidence="4" type="ORF">CKO42_23340</name>
</gene>
<feature type="transmembrane region" description="Helical" evidence="1">
    <location>
        <begin position="415"/>
        <end position="436"/>
    </location>
</feature>
<keyword evidence="1" id="KW-0472">Membrane</keyword>
<dbReference type="PANTHER" id="PTHR39084">
    <property type="entry name" value="MEMBRANE PROTEIN-RELATED"/>
    <property type="match status" value="1"/>
</dbReference>
<feature type="domain" description="MgtC/SapB/SrpB/YhiD N-terminal" evidence="2">
    <location>
        <begin position="16"/>
        <end position="141"/>
    </location>
</feature>